<gene>
    <name evidence="9" type="ORF">FD03_GL000007</name>
</gene>
<accession>A0A0R1K9F1</accession>
<dbReference type="PANTHER" id="PTHR42933">
    <property type="entry name" value="SLR6095 PROTEIN"/>
    <property type="match status" value="1"/>
</dbReference>
<sequence>MGYNAFSCIKLSKTSFFIRKNDKILIMRISMGKYITGHDESEISRNTKVKRNYLIMMVLFVTHDDRKETIRLLKSHPDELASLFKNKAKENHLEFSDNIPRAINLGMVREICDEFAKQDSNEDVQAILNLFISSDNDSLIDLIMDIADIQDDETVLDVEFNHGDLLLRILDENINQSVTGYDETILYDFVLLITYFRQASHVNLNHRRISSEVEEKFDWVISKLPDPIQDKSFWKMILADELNSINRPIPRNALMNCYEYIESSMNKTHSDGRVIFIFHEFDLQRDSPLKKEIVENDWIRAIIQLGRSFPNSGMVIVVLDKAKKKNQQRVRMIDASDMVWKNKNNSEITAMKKRIVDTLGKDNSYADFVRTVDTDEISNSGYDLMPEAYLKDRVYELSNGFDVKVHRSEFDNIKTIELGKIADILDNHVPTLYGNIKSKYRVVLVNNDGDFVLSDYEWRDVPEYYSITNEPVQKSDILVTRFTDKKISYVTKNYVDLLFIGIVVRLKNPNFNSRWLAQYLRTPLAKAEFKRVKNPNFSISKVRVPVIPLESQIEGISSYNQNMEVISDTRQRITENMNNAKLELYREMGLNRFFK</sequence>
<organism evidence="9 10">
    <name type="scientific">Companilactobacillus nodensis DSM 19682 = JCM 14932 = NBRC 107160</name>
    <dbReference type="NCBI Taxonomy" id="1423775"/>
    <lineage>
        <taxon>Bacteria</taxon>
        <taxon>Bacillati</taxon>
        <taxon>Bacillota</taxon>
        <taxon>Bacilli</taxon>
        <taxon>Lactobacillales</taxon>
        <taxon>Lactobacillaceae</taxon>
        <taxon>Companilactobacillus</taxon>
    </lineage>
</organism>
<protein>
    <recommendedName>
        <fullName evidence="1">site-specific DNA-methyltransferase (adenine-specific)</fullName>
        <ecNumber evidence="1">2.1.1.72</ecNumber>
    </recommendedName>
</protein>
<dbReference type="PATRIC" id="fig|1423775.4.peg.6"/>
<dbReference type="Gene3D" id="3.90.220.20">
    <property type="entry name" value="DNA methylase specificity domains"/>
    <property type="match status" value="1"/>
</dbReference>
<dbReference type="EMBL" id="AZDZ01000008">
    <property type="protein sequence ID" value="KRK80128.1"/>
    <property type="molecule type" value="Genomic_DNA"/>
</dbReference>
<dbReference type="GO" id="GO:0009307">
    <property type="term" value="P:DNA restriction-modification system"/>
    <property type="evidence" value="ECO:0007669"/>
    <property type="project" value="UniProtKB-KW"/>
</dbReference>
<dbReference type="Pfam" id="PF02384">
    <property type="entry name" value="N6_Mtase"/>
    <property type="match status" value="1"/>
</dbReference>
<keyword evidence="3" id="KW-0808">Transferase</keyword>
<evidence type="ECO:0000256" key="1">
    <source>
        <dbReference type="ARBA" id="ARBA00011900"/>
    </source>
</evidence>
<evidence type="ECO:0000259" key="8">
    <source>
        <dbReference type="Pfam" id="PF02384"/>
    </source>
</evidence>
<comment type="catalytic activity">
    <reaction evidence="7">
        <text>a 2'-deoxyadenosine in DNA + S-adenosyl-L-methionine = an N(6)-methyl-2'-deoxyadenosine in DNA + S-adenosyl-L-homocysteine + H(+)</text>
        <dbReference type="Rhea" id="RHEA:15197"/>
        <dbReference type="Rhea" id="RHEA-COMP:12418"/>
        <dbReference type="Rhea" id="RHEA-COMP:12419"/>
        <dbReference type="ChEBI" id="CHEBI:15378"/>
        <dbReference type="ChEBI" id="CHEBI:57856"/>
        <dbReference type="ChEBI" id="CHEBI:59789"/>
        <dbReference type="ChEBI" id="CHEBI:90615"/>
        <dbReference type="ChEBI" id="CHEBI:90616"/>
        <dbReference type="EC" id="2.1.1.72"/>
    </reaction>
</comment>
<dbReference type="InterPro" id="IPR029063">
    <property type="entry name" value="SAM-dependent_MTases_sf"/>
</dbReference>
<feature type="domain" description="DNA methylase adenine-specific" evidence="8">
    <location>
        <begin position="212"/>
        <end position="391"/>
    </location>
</feature>
<dbReference type="PANTHER" id="PTHR42933:SF1">
    <property type="entry name" value="SITE-SPECIFIC DNA-METHYLTRANSFERASE (ADENINE-SPECIFIC)"/>
    <property type="match status" value="1"/>
</dbReference>
<dbReference type="Proteomes" id="UP000051248">
    <property type="component" value="Unassembled WGS sequence"/>
</dbReference>
<evidence type="ECO:0000256" key="5">
    <source>
        <dbReference type="ARBA" id="ARBA00022747"/>
    </source>
</evidence>
<evidence type="ECO:0000256" key="3">
    <source>
        <dbReference type="ARBA" id="ARBA00022679"/>
    </source>
</evidence>
<keyword evidence="2" id="KW-0489">Methyltransferase</keyword>
<keyword evidence="6" id="KW-0238">DNA-binding</keyword>
<dbReference type="GO" id="GO:0009007">
    <property type="term" value="F:site-specific DNA-methyltransferase (adenine-specific) activity"/>
    <property type="evidence" value="ECO:0007669"/>
    <property type="project" value="UniProtKB-EC"/>
</dbReference>
<dbReference type="GO" id="GO:0008170">
    <property type="term" value="F:N-methyltransferase activity"/>
    <property type="evidence" value="ECO:0007669"/>
    <property type="project" value="InterPro"/>
</dbReference>
<evidence type="ECO:0000313" key="9">
    <source>
        <dbReference type="EMBL" id="KRK80128.1"/>
    </source>
</evidence>
<evidence type="ECO:0000256" key="2">
    <source>
        <dbReference type="ARBA" id="ARBA00022603"/>
    </source>
</evidence>
<dbReference type="AlphaFoldDB" id="A0A0R1K9F1"/>
<dbReference type="EC" id="2.1.1.72" evidence="1"/>
<dbReference type="STRING" id="1423775.FD03_GL000007"/>
<reference evidence="9 10" key="1">
    <citation type="journal article" date="2015" name="Genome Announc.">
        <title>Expanding the biotechnology potential of lactobacilli through comparative genomics of 213 strains and associated genera.</title>
        <authorList>
            <person name="Sun Z."/>
            <person name="Harris H.M."/>
            <person name="McCann A."/>
            <person name="Guo C."/>
            <person name="Argimon S."/>
            <person name="Zhang W."/>
            <person name="Yang X."/>
            <person name="Jeffery I.B."/>
            <person name="Cooney J.C."/>
            <person name="Kagawa T.F."/>
            <person name="Liu W."/>
            <person name="Song Y."/>
            <person name="Salvetti E."/>
            <person name="Wrobel A."/>
            <person name="Rasinkangas P."/>
            <person name="Parkhill J."/>
            <person name="Rea M.C."/>
            <person name="O'Sullivan O."/>
            <person name="Ritari J."/>
            <person name="Douillard F.P."/>
            <person name="Paul Ross R."/>
            <person name="Yang R."/>
            <person name="Briner A.E."/>
            <person name="Felis G.E."/>
            <person name="de Vos W.M."/>
            <person name="Barrangou R."/>
            <person name="Klaenhammer T.R."/>
            <person name="Caufield P.W."/>
            <person name="Cui Y."/>
            <person name="Zhang H."/>
            <person name="O'Toole P.W."/>
        </authorList>
    </citation>
    <scope>NUCLEOTIDE SEQUENCE [LARGE SCALE GENOMIC DNA]</scope>
    <source>
        <strain evidence="9 10">DSM 19682</strain>
    </source>
</reference>
<proteinExistence type="predicted"/>
<dbReference type="SUPFAM" id="SSF53335">
    <property type="entry name" value="S-adenosyl-L-methionine-dependent methyltransferases"/>
    <property type="match status" value="1"/>
</dbReference>
<dbReference type="GO" id="GO:0032259">
    <property type="term" value="P:methylation"/>
    <property type="evidence" value="ECO:0007669"/>
    <property type="project" value="UniProtKB-KW"/>
</dbReference>
<evidence type="ECO:0000256" key="4">
    <source>
        <dbReference type="ARBA" id="ARBA00022691"/>
    </source>
</evidence>
<keyword evidence="5" id="KW-0680">Restriction system</keyword>
<dbReference type="SUPFAM" id="SSF116734">
    <property type="entry name" value="DNA methylase specificity domain"/>
    <property type="match status" value="1"/>
</dbReference>
<keyword evidence="4" id="KW-0949">S-adenosyl-L-methionine</keyword>
<dbReference type="Gene3D" id="3.40.50.150">
    <property type="entry name" value="Vaccinia Virus protein VP39"/>
    <property type="match status" value="1"/>
</dbReference>
<evidence type="ECO:0000256" key="7">
    <source>
        <dbReference type="ARBA" id="ARBA00047942"/>
    </source>
</evidence>
<dbReference type="GO" id="GO:0003677">
    <property type="term" value="F:DNA binding"/>
    <property type="evidence" value="ECO:0007669"/>
    <property type="project" value="UniProtKB-KW"/>
</dbReference>
<dbReference type="InterPro" id="IPR051537">
    <property type="entry name" value="DNA_Adenine_Mtase"/>
</dbReference>
<evidence type="ECO:0000256" key="6">
    <source>
        <dbReference type="ARBA" id="ARBA00023125"/>
    </source>
</evidence>
<evidence type="ECO:0000313" key="10">
    <source>
        <dbReference type="Proteomes" id="UP000051248"/>
    </source>
</evidence>
<keyword evidence="10" id="KW-1185">Reference proteome</keyword>
<comment type="caution">
    <text evidence="9">The sequence shown here is derived from an EMBL/GenBank/DDBJ whole genome shotgun (WGS) entry which is preliminary data.</text>
</comment>
<dbReference type="InterPro" id="IPR044946">
    <property type="entry name" value="Restrct_endonuc_typeI_TRD_sf"/>
</dbReference>
<dbReference type="InterPro" id="IPR003356">
    <property type="entry name" value="DNA_methylase_A-5"/>
</dbReference>
<name>A0A0R1K9F1_9LACO</name>